<gene>
    <name evidence="2" type="ordered locus">CENSYa_0719</name>
</gene>
<evidence type="ECO:0000256" key="1">
    <source>
        <dbReference type="SAM" id="MobiDB-lite"/>
    </source>
</evidence>
<evidence type="ECO:0000313" key="2">
    <source>
        <dbReference type="EMBL" id="ABK77352.1"/>
    </source>
</evidence>
<dbReference type="STRING" id="414004.CENSYa_0719"/>
<organism evidence="2 3">
    <name type="scientific">Cenarchaeum symbiosum (strain A)</name>
    <dbReference type="NCBI Taxonomy" id="414004"/>
    <lineage>
        <taxon>Archaea</taxon>
        <taxon>Nitrososphaerota</taxon>
        <taxon>Candidatus Cenarchaeales</taxon>
        <taxon>Candidatus Cenarchaeaceae</taxon>
        <taxon>Candidatus Cenarchaeum</taxon>
    </lineage>
</organism>
<evidence type="ECO:0000313" key="3">
    <source>
        <dbReference type="Proteomes" id="UP000000758"/>
    </source>
</evidence>
<protein>
    <submittedName>
        <fullName evidence="2">Uncharacterized protein</fullName>
    </submittedName>
</protein>
<dbReference type="HOGENOM" id="CLU_1458142_0_0_2"/>
<dbReference type="EMBL" id="DP000238">
    <property type="protein sequence ID" value="ABK77352.1"/>
    <property type="molecule type" value="Genomic_DNA"/>
</dbReference>
<dbReference type="KEGG" id="csy:CENSYa_0719"/>
<proteinExistence type="predicted"/>
<sequence>MAQNNTADAPPVQCTAAPQEPGRGDPRNGAYCRIRGALLRPRTGCSTRYIVRGGDVLYRDAAGKTVAKLEDDSTLFIVGTGETLDVRYMFSRVPGDLLESCREYAQTIAGDHFDDARGDAATMGGCSRYIMDADAADALFFEETVRYAGTFVHPGDKRGLDMYKGDLEACEAILTARRNARGEQP</sequence>
<dbReference type="Proteomes" id="UP000000758">
    <property type="component" value="Chromosome"/>
</dbReference>
<dbReference type="AlphaFoldDB" id="A0RVI5"/>
<accession>A0RVI5</accession>
<dbReference type="EnsemblBacteria" id="ABK77352">
    <property type="protein sequence ID" value="ABK77352"/>
    <property type="gene ID" value="CENSYa_0719"/>
</dbReference>
<reference evidence="2 3" key="1">
    <citation type="journal article" date="2006" name="Proc. Natl. Acad. Sci. U.S.A.">
        <title>Genomic analysis of the uncultivated marine crenarchaeote Cenarchaeum symbiosum.</title>
        <authorList>
            <person name="Hallam S.J."/>
            <person name="Konstantinidis K.T."/>
            <person name="Putnam N."/>
            <person name="Schleper C."/>
            <person name="Watanabe Y."/>
            <person name="Sugahara J."/>
            <person name="Preston C."/>
            <person name="de la Torre J."/>
            <person name="Richardson P.M."/>
            <person name="DeLong E.F."/>
        </authorList>
    </citation>
    <scope>NUCLEOTIDE SEQUENCE [LARGE SCALE GENOMIC DNA]</scope>
    <source>
        <strain evidence="3">A</strain>
    </source>
</reference>
<feature type="region of interest" description="Disordered" evidence="1">
    <location>
        <begin position="1"/>
        <end position="28"/>
    </location>
</feature>
<name>A0RVI5_CENSY</name>
<keyword evidence="3" id="KW-1185">Reference proteome</keyword>